<proteinExistence type="predicted"/>
<dbReference type="EMBL" id="WNKU01000077">
    <property type="protein sequence ID" value="MTV51075.1"/>
    <property type="molecule type" value="Genomic_DNA"/>
</dbReference>
<protein>
    <submittedName>
        <fullName evidence="1">Uncharacterized protein</fullName>
    </submittedName>
</protein>
<gene>
    <name evidence="1" type="ORF">GJ688_19565</name>
</gene>
<reference evidence="1 2" key="1">
    <citation type="submission" date="2019-11" db="EMBL/GenBank/DDBJ databases">
        <title>Whole-genome sequence of a the green, strictly anaerobic photosynthetic bacterium Heliobacillus mobilis DSM 6151.</title>
        <authorList>
            <person name="Kyndt J.A."/>
            <person name="Meyer T.E."/>
        </authorList>
    </citation>
    <scope>NUCLEOTIDE SEQUENCE [LARGE SCALE GENOMIC DNA]</scope>
    <source>
        <strain evidence="1 2">DSM 6151</strain>
    </source>
</reference>
<organism evidence="1 2">
    <name type="scientific">Heliobacterium mobile</name>
    <name type="common">Heliobacillus mobilis</name>
    <dbReference type="NCBI Taxonomy" id="28064"/>
    <lineage>
        <taxon>Bacteria</taxon>
        <taxon>Bacillati</taxon>
        <taxon>Bacillota</taxon>
        <taxon>Clostridia</taxon>
        <taxon>Eubacteriales</taxon>
        <taxon>Heliobacteriaceae</taxon>
        <taxon>Heliobacterium</taxon>
    </lineage>
</organism>
<evidence type="ECO:0000313" key="1">
    <source>
        <dbReference type="EMBL" id="MTV51075.1"/>
    </source>
</evidence>
<keyword evidence="2" id="KW-1185">Reference proteome</keyword>
<comment type="caution">
    <text evidence="1">The sequence shown here is derived from an EMBL/GenBank/DDBJ whole genome shotgun (WGS) entry which is preliminary data.</text>
</comment>
<sequence>MGRYTKNRQLQIMSAHYLEHRLLAGSLSLASGCQWAATRRLKALAVDSWLSVTDNLLGGVPG</sequence>
<evidence type="ECO:0000313" key="2">
    <source>
        <dbReference type="Proteomes" id="UP000430670"/>
    </source>
</evidence>
<dbReference type="Proteomes" id="UP000430670">
    <property type="component" value="Unassembled WGS sequence"/>
</dbReference>
<dbReference type="AlphaFoldDB" id="A0A6I3SQU7"/>
<accession>A0A6I3SQU7</accession>
<name>A0A6I3SQU7_HELMO</name>
<dbReference type="PROSITE" id="PS51257">
    <property type="entry name" value="PROKAR_LIPOPROTEIN"/>
    <property type="match status" value="1"/>
</dbReference>